<feature type="compositionally biased region" description="Acidic residues" evidence="1">
    <location>
        <begin position="113"/>
        <end position="127"/>
    </location>
</feature>
<accession>A0ABV1GLS4</accession>
<dbReference type="EMBL" id="JBBMES010000003">
    <property type="protein sequence ID" value="MEQ2534284.1"/>
    <property type="molecule type" value="Genomic_DNA"/>
</dbReference>
<reference evidence="2 3" key="1">
    <citation type="submission" date="2024-03" db="EMBL/GenBank/DDBJ databases">
        <title>Human intestinal bacterial collection.</title>
        <authorList>
            <person name="Pauvert C."/>
            <person name="Hitch T.C.A."/>
            <person name="Clavel T."/>
        </authorList>
    </citation>
    <scope>NUCLEOTIDE SEQUENCE [LARGE SCALE GENOMIC DNA]</scope>
    <source>
        <strain evidence="2 3">CLA-JM-H10</strain>
    </source>
</reference>
<dbReference type="Proteomes" id="UP001480973">
    <property type="component" value="Unassembled WGS sequence"/>
</dbReference>
<proteinExistence type="predicted"/>
<gene>
    <name evidence="2" type="ORF">WMO38_04060</name>
</gene>
<feature type="compositionally biased region" description="Basic and acidic residues" evidence="1">
    <location>
        <begin position="128"/>
        <end position="139"/>
    </location>
</feature>
<organism evidence="2 3">
    <name type="scientific">Lachnospira intestinalis</name>
    <dbReference type="NCBI Taxonomy" id="3133158"/>
    <lineage>
        <taxon>Bacteria</taxon>
        <taxon>Bacillati</taxon>
        <taxon>Bacillota</taxon>
        <taxon>Clostridia</taxon>
        <taxon>Lachnospirales</taxon>
        <taxon>Lachnospiraceae</taxon>
        <taxon>Lachnospira</taxon>
    </lineage>
</organism>
<keyword evidence="3" id="KW-1185">Reference proteome</keyword>
<evidence type="ECO:0000313" key="2">
    <source>
        <dbReference type="EMBL" id="MEQ2534284.1"/>
    </source>
</evidence>
<feature type="region of interest" description="Disordered" evidence="1">
    <location>
        <begin position="58"/>
        <end position="153"/>
    </location>
</feature>
<comment type="caution">
    <text evidence="2">The sequence shown here is derived from an EMBL/GenBank/DDBJ whole genome shotgun (WGS) entry which is preliminary data.</text>
</comment>
<feature type="compositionally biased region" description="Acidic residues" evidence="1">
    <location>
        <begin position="140"/>
        <end position="153"/>
    </location>
</feature>
<evidence type="ECO:0000313" key="3">
    <source>
        <dbReference type="Proteomes" id="UP001480973"/>
    </source>
</evidence>
<evidence type="ECO:0000256" key="1">
    <source>
        <dbReference type="SAM" id="MobiDB-lite"/>
    </source>
</evidence>
<name>A0ABV1GLS4_9FIRM</name>
<protein>
    <submittedName>
        <fullName evidence="2">Uncharacterized protein</fullName>
    </submittedName>
</protein>
<feature type="compositionally biased region" description="Low complexity" evidence="1">
    <location>
        <begin position="58"/>
        <end position="112"/>
    </location>
</feature>
<sequence length="153" mass="16494">MKRDSFGLGLAVAFVMVCVVLVIGSIGVASEPKCIKAGCDNKQASGSSYCYLHKPYTGSRTSNSSSTHSNKSSSSNSKSSASSSGSSSSYNSKSNSTNKSSYSSGTKKSTYDSYDDGYDDIYMDGDYDYDRYDRDRDYADGVDDAMDELGEDW</sequence>